<proteinExistence type="predicted"/>
<comment type="caution">
    <text evidence="3">The sequence shown here is derived from an EMBL/GenBank/DDBJ whole genome shotgun (WGS) entry which is preliminary data.</text>
</comment>
<dbReference type="InterPro" id="IPR054168">
    <property type="entry name" value="PG_1098_Fer"/>
</dbReference>
<organism evidence="3">
    <name type="scientific">bioreactor metagenome</name>
    <dbReference type="NCBI Taxonomy" id="1076179"/>
    <lineage>
        <taxon>unclassified sequences</taxon>
        <taxon>metagenomes</taxon>
        <taxon>ecological metagenomes</taxon>
    </lineage>
</organism>
<feature type="domain" description="PG-1098 ferredoxin-like" evidence="2">
    <location>
        <begin position="280"/>
        <end position="323"/>
    </location>
</feature>
<dbReference type="InterPro" id="IPR041497">
    <property type="entry name" value="Thump-like"/>
</dbReference>
<accession>A0A644ZKD1</accession>
<dbReference type="AlphaFoldDB" id="A0A644ZKD1"/>
<evidence type="ECO:0000259" key="2">
    <source>
        <dbReference type="Pfam" id="PF22013"/>
    </source>
</evidence>
<sequence length="396" mass="44324">MKLTQQQKDFIRQNEQGDVRELALKLDKDRYRELDVEFVLKQISGRQTAKEKFPCCYAHDEVIYPVHLSLEQASSEATAKYKASLISDGNGAFADLTGGMGVDFTFLSQRFTQSVYVEQDPELCEIAGHNFEVLGLQGVEVENSTSETFLQKMPPADLIFLDPSRRDDVGRKVVQIEDCSPNVSKIQDTLLAKAKLVFIKFSPMLDISLAVKNLRDVSEVHVVSVENECKELLFLLSSKAEGVVYNAVNLNKCGDIEKFCFTPGEELGLEIPFAKTVGRYLYEPNVSILKAGGFKSVAKQFDIQKLHINSHLYTSDDLVTAFPGRIFEVKSWFTPNKKNIKSFLSGTKKANISVRNFPMPVALIRQKTGLKEGGYTYLFATTVADGTKVWVTGEKL</sequence>
<dbReference type="SUPFAM" id="SSF53335">
    <property type="entry name" value="S-adenosyl-L-methionine-dependent methyltransferases"/>
    <property type="match status" value="1"/>
</dbReference>
<protein>
    <submittedName>
        <fullName evidence="3">Uncharacterized protein</fullName>
    </submittedName>
</protein>
<dbReference type="Pfam" id="PF22013">
    <property type="entry name" value="PG_1098_Fer"/>
    <property type="match status" value="1"/>
</dbReference>
<feature type="domain" description="THUMP-like" evidence="1">
    <location>
        <begin position="324"/>
        <end position="392"/>
    </location>
</feature>
<evidence type="ECO:0000259" key="1">
    <source>
        <dbReference type="Pfam" id="PF18096"/>
    </source>
</evidence>
<dbReference type="InterPro" id="IPR029063">
    <property type="entry name" value="SAM-dependent_MTases_sf"/>
</dbReference>
<dbReference type="Pfam" id="PF18096">
    <property type="entry name" value="Thump_like"/>
    <property type="match status" value="1"/>
</dbReference>
<name>A0A644ZKD1_9ZZZZ</name>
<gene>
    <name evidence="3" type="ORF">SDC9_88000</name>
</gene>
<reference evidence="3" key="1">
    <citation type="submission" date="2019-08" db="EMBL/GenBank/DDBJ databases">
        <authorList>
            <person name="Kucharzyk K."/>
            <person name="Murdoch R.W."/>
            <person name="Higgins S."/>
            <person name="Loffler F."/>
        </authorList>
    </citation>
    <scope>NUCLEOTIDE SEQUENCE</scope>
</reference>
<dbReference type="Gene3D" id="1.10.10.1110">
    <property type="entry name" value="Methyltransferase PG1098, N-terminal domain"/>
    <property type="match status" value="1"/>
</dbReference>
<dbReference type="Gene3D" id="3.40.50.150">
    <property type="entry name" value="Vaccinia Virus protein VP39"/>
    <property type="match status" value="1"/>
</dbReference>
<dbReference type="EMBL" id="VSSQ01009339">
    <property type="protein sequence ID" value="MPM41345.1"/>
    <property type="molecule type" value="Genomic_DNA"/>
</dbReference>
<evidence type="ECO:0000313" key="3">
    <source>
        <dbReference type="EMBL" id="MPM41345.1"/>
    </source>
</evidence>